<proteinExistence type="predicted"/>
<organism evidence="1">
    <name type="scientific">Cupriavidus pinatubonensis (strain JMP 134 / LMG 1197)</name>
    <name type="common">Cupriavidus necator (strain JMP 134)</name>
    <dbReference type="NCBI Taxonomy" id="264198"/>
    <lineage>
        <taxon>Bacteria</taxon>
        <taxon>Pseudomonadati</taxon>
        <taxon>Pseudomonadota</taxon>
        <taxon>Betaproteobacteria</taxon>
        <taxon>Burkholderiales</taxon>
        <taxon>Burkholderiaceae</taxon>
        <taxon>Cupriavidus</taxon>
    </lineage>
</organism>
<evidence type="ECO:0000313" key="1">
    <source>
        <dbReference type="EMBL" id="AAZ64264.1"/>
    </source>
</evidence>
<accession>Q46RH0</accession>
<dbReference type="KEGG" id="reu:Reut_B4916"/>
<name>Q46RH0_CUPPJ</name>
<protein>
    <submittedName>
        <fullName evidence="1">Uncharacterized protein</fullName>
    </submittedName>
</protein>
<sequence>MPAPGRTRPSRAMLRRAPPRWRWHSGQLAPGGTLIAPVGTRARQELVRITRDAHGQISREELGAVAFDSAGRGSGVHTNPCAEAFWPMKRLPLLRQ</sequence>
<dbReference type="EMBL" id="CP000091">
    <property type="protein sequence ID" value="AAZ64264.1"/>
    <property type="molecule type" value="Genomic_DNA"/>
</dbReference>
<gene>
    <name evidence="1" type="ordered locus">Reut_B4916</name>
</gene>
<dbReference type="HOGENOM" id="CLU_2355040_0_0_4"/>
<dbReference type="Pfam" id="PF01135">
    <property type="entry name" value="PCMT"/>
    <property type="match status" value="1"/>
</dbReference>
<dbReference type="AlphaFoldDB" id="Q46RH0"/>
<dbReference type="Gene3D" id="3.40.50.150">
    <property type="entry name" value="Vaccinia Virus protein VP39"/>
    <property type="match status" value="1"/>
</dbReference>
<reference evidence="1" key="1">
    <citation type="submission" date="2005-08" db="EMBL/GenBank/DDBJ databases">
        <title>Complete sequence of chromosome 2 of Ralstonia eutropha JMP134.</title>
        <authorList>
            <person name="Copeland A."/>
            <person name="Lucas S."/>
            <person name="Lapidus A."/>
            <person name="Barry K."/>
            <person name="Detter J.C."/>
            <person name="Glavina T."/>
            <person name="Hammon N."/>
            <person name="Israni S."/>
            <person name="Pitluck S."/>
            <person name="Goltsman E."/>
            <person name="Martinez M."/>
            <person name="Schmutz J."/>
            <person name="Larimer F."/>
            <person name="Land M."/>
            <person name="Lykidis A."/>
            <person name="Richardson P."/>
        </authorList>
    </citation>
    <scope>NUCLEOTIDE SEQUENCE [LARGE SCALE GENOMIC DNA]</scope>
    <source>
        <strain evidence="1">JMP134</strain>
    </source>
</reference>
<dbReference type="InterPro" id="IPR029063">
    <property type="entry name" value="SAM-dependent_MTases_sf"/>
</dbReference>
<dbReference type="STRING" id="264198.Reut_B4916"/>